<accession>A0A1E3B654</accession>
<organism evidence="2 3">
    <name type="scientific">Aspergillus cristatus</name>
    <name type="common">Chinese Fuzhuan brick tea-fermentation fungus</name>
    <name type="synonym">Eurotium cristatum</name>
    <dbReference type="NCBI Taxonomy" id="573508"/>
    <lineage>
        <taxon>Eukaryota</taxon>
        <taxon>Fungi</taxon>
        <taxon>Dikarya</taxon>
        <taxon>Ascomycota</taxon>
        <taxon>Pezizomycotina</taxon>
        <taxon>Eurotiomycetes</taxon>
        <taxon>Eurotiomycetidae</taxon>
        <taxon>Eurotiales</taxon>
        <taxon>Aspergillaceae</taxon>
        <taxon>Aspergillus</taxon>
        <taxon>Aspergillus subgen. Aspergillus</taxon>
    </lineage>
</organism>
<comment type="caution">
    <text evidence="2">The sequence shown here is derived from an EMBL/GenBank/DDBJ whole genome shotgun (WGS) entry which is preliminary data.</text>
</comment>
<proteinExistence type="predicted"/>
<keyword evidence="3" id="KW-1185">Reference proteome</keyword>
<protein>
    <submittedName>
        <fullName evidence="2">Uncharacterized protein</fullName>
    </submittedName>
</protein>
<sequence length="364" mass="40817">MDNEKVPPGPACPGKVKTRPTTTRLTLSSASDVLDAFRRLKEELSDSGDEVSEEAFLELLASYDIQVSELSSFVSTVEQLDSLFSTVTYNQAARCFWLDPSRGGEDMRFLEIYRSRIPSDIFKGIVDSWDMAITHCLKKMGATFKSAVISKSGGIFNQSSVRPRFRKQYEILQELSNVIFLQVNRELASGSSALDVKAWLLAECSVTVYINDKNGHWAPVFAILCDGNNFEFFVVDSAAQSVHSSGWVRGIPMKNDDRERTLLSIKRITEILFDFFIMAFINGLRSIAHSSTRIPTEISTNALTAAEHAHYLLRKANAHAIAQQWKEAEDMTSAGVERLNKSVRELSFRILRASWASISRPLQQ</sequence>
<dbReference type="VEuPathDB" id="FungiDB:SI65_08394"/>
<dbReference type="Proteomes" id="UP000094569">
    <property type="component" value="Unassembled WGS sequence"/>
</dbReference>
<name>A0A1E3B654_ASPCR</name>
<dbReference type="EMBL" id="JXNT01000012">
    <property type="protein sequence ID" value="ODM16394.1"/>
    <property type="molecule type" value="Genomic_DNA"/>
</dbReference>
<dbReference type="OrthoDB" id="5418029at2759"/>
<dbReference type="AlphaFoldDB" id="A0A1E3B654"/>
<evidence type="ECO:0000313" key="3">
    <source>
        <dbReference type="Proteomes" id="UP000094569"/>
    </source>
</evidence>
<feature type="region of interest" description="Disordered" evidence="1">
    <location>
        <begin position="1"/>
        <end position="23"/>
    </location>
</feature>
<reference evidence="2 3" key="1">
    <citation type="journal article" date="2016" name="BMC Genomics">
        <title>Comparative genomic and transcriptomic analyses of the Fuzhuan brick tea-fermentation fungus Aspergillus cristatus.</title>
        <authorList>
            <person name="Ge Y."/>
            <person name="Wang Y."/>
            <person name="Liu Y."/>
            <person name="Tan Y."/>
            <person name="Ren X."/>
            <person name="Zhang X."/>
            <person name="Hyde K.D."/>
            <person name="Liu Y."/>
            <person name="Liu Z."/>
        </authorList>
    </citation>
    <scope>NUCLEOTIDE SEQUENCE [LARGE SCALE GENOMIC DNA]</scope>
    <source>
        <strain evidence="2 3">GZAAS20.1005</strain>
    </source>
</reference>
<evidence type="ECO:0000256" key="1">
    <source>
        <dbReference type="SAM" id="MobiDB-lite"/>
    </source>
</evidence>
<gene>
    <name evidence="2" type="ORF">SI65_08394</name>
</gene>
<evidence type="ECO:0000313" key="2">
    <source>
        <dbReference type="EMBL" id="ODM16394.1"/>
    </source>
</evidence>